<evidence type="ECO:0000313" key="7">
    <source>
        <dbReference type="EMBL" id="PKI33250.1"/>
    </source>
</evidence>
<evidence type="ECO:0000256" key="2">
    <source>
        <dbReference type="ARBA" id="ARBA00023242"/>
    </source>
</evidence>
<feature type="compositionally biased region" description="Polar residues" evidence="4">
    <location>
        <begin position="232"/>
        <end position="242"/>
    </location>
</feature>
<feature type="compositionally biased region" description="Polar residues" evidence="4">
    <location>
        <begin position="698"/>
        <end position="710"/>
    </location>
</feature>
<dbReference type="Gene3D" id="1.20.930.10">
    <property type="entry name" value="Conserved domain common to transcription factors TFIIS, elongin A, CRSP70"/>
    <property type="match status" value="1"/>
</dbReference>
<dbReference type="SMART" id="SM00439">
    <property type="entry name" value="BAH"/>
    <property type="match status" value="1"/>
</dbReference>
<feature type="compositionally biased region" description="Basic and acidic residues" evidence="4">
    <location>
        <begin position="1101"/>
        <end position="1119"/>
    </location>
</feature>
<feature type="compositionally biased region" description="Polar residues" evidence="4">
    <location>
        <begin position="438"/>
        <end position="449"/>
    </location>
</feature>
<feature type="compositionally biased region" description="Low complexity" evidence="4">
    <location>
        <begin position="271"/>
        <end position="281"/>
    </location>
</feature>
<reference evidence="7 8" key="1">
    <citation type="submission" date="2017-11" db="EMBL/GenBank/DDBJ databases">
        <title>De-novo sequencing of pomegranate (Punica granatum L.) genome.</title>
        <authorList>
            <person name="Akparov Z."/>
            <person name="Amiraslanov A."/>
            <person name="Hajiyeva S."/>
            <person name="Abbasov M."/>
            <person name="Kaur K."/>
            <person name="Hamwieh A."/>
            <person name="Solovyev V."/>
            <person name="Salamov A."/>
            <person name="Braich B."/>
            <person name="Kosarev P."/>
            <person name="Mahmoud A."/>
            <person name="Hajiyev E."/>
            <person name="Babayeva S."/>
            <person name="Izzatullayeva V."/>
            <person name="Mammadov A."/>
            <person name="Mammadov A."/>
            <person name="Sharifova S."/>
            <person name="Ojaghi J."/>
            <person name="Eynullazada K."/>
            <person name="Bayramov B."/>
            <person name="Abdulazimova A."/>
            <person name="Shahmuradov I."/>
        </authorList>
    </citation>
    <scope>NUCLEOTIDE SEQUENCE [LARGE SCALE GENOMIC DNA]</scope>
    <source>
        <strain evidence="8">cv. AG2017</strain>
        <tissue evidence="7">Leaf</tissue>
    </source>
</reference>
<dbReference type="PANTHER" id="PTHR46548:SF1">
    <property type="entry name" value="BAH AND TFIIS DOMAIN-CONTAINING PROTEIN-RELATED"/>
    <property type="match status" value="1"/>
</dbReference>
<name>A0A2I0HP54_PUNGR</name>
<dbReference type="CDD" id="cd00183">
    <property type="entry name" value="TFIIS_I"/>
    <property type="match status" value="1"/>
</dbReference>
<dbReference type="InterPro" id="IPR043151">
    <property type="entry name" value="BAH_sf"/>
</dbReference>
<dbReference type="Pfam" id="PF01426">
    <property type="entry name" value="BAH"/>
    <property type="match status" value="1"/>
</dbReference>
<dbReference type="Pfam" id="PF08711">
    <property type="entry name" value="Med26"/>
    <property type="match status" value="1"/>
</dbReference>
<organism evidence="7 8">
    <name type="scientific">Punica granatum</name>
    <name type="common">Pomegranate</name>
    <dbReference type="NCBI Taxonomy" id="22663"/>
    <lineage>
        <taxon>Eukaryota</taxon>
        <taxon>Viridiplantae</taxon>
        <taxon>Streptophyta</taxon>
        <taxon>Embryophyta</taxon>
        <taxon>Tracheophyta</taxon>
        <taxon>Spermatophyta</taxon>
        <taxon>Magnoliopsida</taxon>
        <taxon>eudicotyledons</taxon>
        <taxon>Gunneridae</taxon>
        <taxon>Pentapetalae</taxon>
        <taxon>rosids</taxon>
        <taxon>malvids</taxon>
        <taxon>Myrtales</taxon>
        <taxon>Lythraceae</taxon>
        <taxon>Punica</taxon>
    </lineage>
</organism>
<evidence type="ECO:0000256" key="4">
    <source>
        <dbReference type="SAM" id="MobiDB-lite"/>
    </source>
</evidence>
<dbReference type="Gene3D" id="2.30.30.490">
    <property type="match status" value="1"/>
</dbReference>
<feature type="region of interest" description="Disordered" evidence="4">
    <location>
        <begin position="508"/>
        <end position="728"/>
    </location>
</feature>
<feature type="region of interest" description="Disordered" evidence="4">
    <location>
        <begin position="1"/>
        <end position="40"/>
    </location>
</feature>
<evidence type="ECO:0000259" key="6">
    <source>
        <dbReference type="PROSITE" id="PS51319"/>
    </source>
</evidence>
<dbReference type="STRING" id="22663.A0A2I0HP54"/>
<dbReference type="SMART" id="SM00509">
    <property type="entry name" value="TFS2N"/>
    <property type="match status" value="1"/>
</dbReference>
<feature type="domain" description="TFIIS N-terminal" evidence="6">
    <location>
        <begin position="345"/>
        <end position="431"/>
    </location>
</feature>
<dbReference type="InterPro" id="IPR017923">
    <property type="entry name" value="TFIIS_N"/>
</dbReference>
<feature type="region of interest" description="Disordered" evidence="4">
    <location>
        <begin position="982"/>
        <end position="1006"/>
    </location>
</feature>
<feature type="compositionally biased region" description="Basic and acidic residues" evidence="4">
    <location>
        <begin position="1595"/>
        <end position="1605"/>
    </location>
</feature>
<feature type="region of interest" description="Disordered" evidence="4">
    <location>
        <begin position="435"/>
        <end position="482"/>
    </location>
</feature>
<accession>A0A2I0HP54</accession>
<feature type="compositionally biased region" description="Basic and acidic residues" evidence="4">
    <location>
        <begin position="1"/>
        <end position="11"/>
    </location>
</feature>
<feature type="compositionally biased region" description="Basic and acidic residues" evidence="4">
    <location>
        <begin position="248"/>
        <end position="270"/>
    </location>
</feature>
<feature type="region of interest" description="Disordered" evidence="4">
    <location>
        <begin position="1038"/>
        <end position="1058"/>
    </location>
</feature>
<feature type="compositionally biased region" description="Basic and acidic residues" evidence="4">
    <location>
        <begin position="1071"/>
        <end position="1083"/>
    </location>
</feature>
<dbReference type="InterPro" id="IPR035441">
    <property type="entry name" value="TFIIS/LEDGF_dom_sf"/>
</dbReference>
<keyword evidence="8" id="KW-1185">Reference proteome</keyword>
<evidence type="ECO:0000313" key="8">
    <source>
        <dbReference type="Proteomes" id="UP000233551"/>
    </source>
</evidence>
<dbReference type="PANTHER" id="PTHR46548">
    <property type="entry name" value="BAH AND TFIIS DOMAIN-CONTAINING PROTEIN-RELATED"/>
    <property type="match status" value="1"/>
</dbReference>
<feature type="region of interest" description="Disordered" evidence="4">
    <location>
        <begin position="810"/>
        <end position="832"/>
    </location>
</feature>
<evidence type="ECO:0000256" key="3">
    <source>
        <dbReference type="PROSITE-ProRule" id="PRU00649"/>
    </source>
</evidence>
<feature type="region of interest" description="Disordered" evidence="4">
    <location>
        <begin position="1535"/>
        <end position="1564"/>
    </location>
</feature>
<feature type="compositionally biased region" description="Basic and acidic residues" evidence="4">
    <location>
        <begin position="556"/>
        <end position="572"/>
    </location>
</feature>
<dbReference type="SUPFAM" id="SSF47676">
    <property type="entry name" value="Conserved domain common to transcription factors TFIIS, elongin A, CRSP70"/>
    <property type="match status" value="1"/>
</dbReference>
<dbReference type="PROSITE" id="PS51319">
    <property type="entry name" value="TFIIS_N"/>
    <property type="match status" value="1"/>
</dbReference>
<feature type="compositionally biased region" description="Low complexity" evidence="4">
    <location>
        <begin position="813"/>
        <end position="826"/>
    </location>
</feature>
<evidence type="ECO:0000259" key="5">
    <source>
        <dbReference type="PROSITE" id="PS51038"/>
    </source>
</evidence>
<feature type="compositionally biased region" description="Basic and acidic residues" evidence="4">
    <location>
        <begin position="1038"/>
        <end position="1052"/>
    </location>
</feature>
<comment type="caution">
    <text evidence="7">The sequence shown here is derived from an EMBL/GenBank/DDBJ whole genome shotgun (WGS) entry which is preliminary data.</text>
</comment>
<dbReference type="GO" id="GO:0003682">
    <property type="term" value="F:chromatin binding"/>
    <property type="evidence" value="ECO:0007669"/>
    <property type="project" value="InterPro"/>
</dbReference>
<gene>
    <name evidence="7" type="ORF">CRG98_046354</name>
</gene>
<dbReference type="GO" id="GO:0005634">
    <property type="term" value="C:nucleus"/>
    <property type="evidence" value="ECO:0007669"/>
    <property type="project" value="UniProtKB-SubCell"/>
</dbReference>
<feature type="compositionally biased region" description="Low complexity" evidence="4">
    <location>
        <begin position="543"/>
        <end position="555"/>
    </location>
</feature>
<proteinExistence type="predicted"/>
<feature type="compositionally biased region" description="Polar residues" evidence="4">
    <location>
        <begin position="524"/>
        <end position="536"/>
    </location>
</feature>
<dbReference type="EMBL" id="PGOL01006819">
    <property type="protein sequence ID" value="PKI33250.1"/>
    <property type="molecule type" value="Genomic_DNA"/>
</dbReference>
<feature type="domain" description="BAH" evidence="5">
    <location>
        <begin position="68"/>
        <end position="183"/>
    </location>
</feature>
<keyword evidence="2 3" id="KW-0539">Nucleus</keyword>
<feature type="region of interest" description="Disordered" evidence="4">
    <location>
        <begin position="206"/>
        <end position="282"/>
    </location>
</feature>
<dbReference type="InterPro" id="IPR003617">
    <property type="entry name" value="TFIIS/CRSP70_N_sub"/>
</dbReference>
<protein>
    <recommendedName>
        <fullName evidence="9">TFIIS N-terminal domain-containing protein</fullName>
    </recommendedName>
</protein>
<feature type="region of interest" description="Disordered" evidence="4">
    <location>
        <begin position="1591"/>
        <end position="1613"/>
    </location>
</feature>
<sequence length="1613" mass="171701">MHGREGEERSKQLGNLHMPAAPSRLGAARDSEGSLSSPASSAPSFFCKGGVSWLICAPGCIKYLEDGRKISVGDCALFKLPQDSPPSIGLVYRVTVTKEKNLKLGVNWLYRPTEVKLGKGILLEAAPNEIFYSLKKDEIPAASLLHPCKVAFLPKGVELPRGISSFVCRRVYDIANRRLWWLTDKDHFNEEVEQLLYKTRIEMHASAQPNGRSPKQTSGPMSSHLKPGADGLQNNASLPSQSKGKKRERQDQGTELVKRERSSKMGDGDSGRSSSESSLKSEIAKVVEKGPLVDTEGVDRLVQAMFFEINERKIDLSARTMLTSIIVATEKSDCLSRFVQIRGLSILDDWLQDVHKGKTGDSSGLKDNDKVAEEFLLVLLRALDKLPVNLPALQMCNIGKSVNHLRTHKNLEIQKKARSLVDTWKKRVEVEMNINDAKMSSNQTVSGSARSRLPEAPHANKNIGGSSEGAPRSPTVQLSASKAAPAKLLQGETASKSASQFQGSMKLATAQTSPNVNLRDGQPRISSSLSDVPLTTSRDEKSSSSSPSHNSSHSCSGDHVKAGGSAVKEDARSSAGASSNKVPCLASRHRKSVNGFPVSAASARESGSSRSTSLHRNVAPDKASQSGLTSEKAADVAPEVNSHKFIVKIPTRSRSPAQRAAGGSVDDLSMMNSRPSSPAHLERPDQLGTVVEGRADASQANVSSDANVESWQGDDFRDPPTACGPLDRDLGEDHCNIDENTKKTQVVSKCTTSSPRNTLKLGKALEPSLSPMNALIESCVNYVEANAPVPIGDDVGMHLLASVAAGEMFKSEPASPDGSPHGDPSSMEPSCKANDLEVKPVSQDSYLRNDDASKGLVSECAQRDHFEGSALMSSKGDGKTYPLCIDERAGEAQDVRLNSSSVNGDQTAAPSSGSNKVRNDLAVAASISEAGIYSEEGKESKESASLEGSHLDGTIDEKVKVDTSILPEGRVINDSLAVKSEEAAEVGTMSGKEGGKPEKDLDDQGQVEEKPTLMILCKPTYEQDMKTVDGLKAAEVSEKDAVNKSKQNEKPDPSIALGVQTVAGPASGIEKHVESEAASEKKVGGALSEPSTDLNGQYMDARGESRGCDVPSSKEADEMEKCNLSSAHASIARPSDGDTKLEFDLNEGFSTEDGKYGGSVNFNPPASSAAAVPLISPMPVASSSPSAGLSAPIAVAAAAAKGPFVPTDDLLRAKVEIGWKGSAATSAFRPAEPRKITEMPTVSAYTTHSPDISSGRQNRPLLDFDLNVPDERINEDAAPQYSLETSSLYNSRSNFEKAHQEMAGSVPPRTSGGLGLDLNRVDEAPTDSVNYSTSNRRKPNAVACRDFDLNDGPVIDAAEPSTSGQQQQRINVFSHQQPVHGLRVNSAEVGNFSTWFHPASTYSSVTVPSILSDRGEQSYPIVAGGGPPRMLGPSTGGGIPFNTEMYGGPVLSSSPAVPFPSAPFQYSIFPFGTSFPLPSATLSGNATTYVDPSSGGRLGFPPVHSQLVGPAGTVASQFSRPYAVNLSDGSGNSAIESNKKWSRQGLDLNTGPGGPELEGRDETSPLGLRQLSIAGPQSLAEEQARMYQVSSGLLKRKEPEGRWDGYRQSSWQQ</sequence>
<feature type="compositionally biased region" description="Low complexity" evidence="4">
    <location>
        <begin position="599"/>
        <end position="616"/>
    </location>
</feature>
<evidence type="ECO:0008006" key="9">
    <source>
        <dbReference type="Google" id="ProtNLM"/>
    </source>
</evidence>
<comment type="subcellular location">
    <subcellularLocation>
        <location evidence="1 3">Nucleus</location>
    </subcellularLocation>
</comment>
<dbReference type="PROSITE" id="PS51038">
    <property type="entry name" value="BAH"/>
    <property type="match status" value="1"/>
</dbReference>
<dbReference type="Proteomes" id="UP000233551">
    <property type="component" value="Unassembled WGS sequence"/>
</dbReference>
<feature type="region of interest" description="Disordered" evidence="4">
    <location>
        <begin position="897"/>
        <end position="916"/>
    </location>
</feature>
<dbReference type="InterPro" id="IPR001025">
    <property type="entry name" value="BAH_dom"/>
</dbReference>
<feature type="region of interest" description="Disordered" evidence="4">
    <location>
        <begin position="1071"/>
        <end position="1119"/>
    </location>
</feature>
<feature type="compositionally biased region" description="Polar residues" evidence="4">
    <location>
        <begin position="207"/>
        <end position="221"/>
    </location>
</feature>
<evidence type="ECO:0000256" key="1">
    <source>
        <dbReference type="ARBA" id="ARBA00004123"/>
    </source>
</evidence>